<name>A0A1J5T112_9ZZZZ</name>
<dbReference type="InterPro" id="IPR018188">
    <property type="entry name" value="RNase_T2_His_AS_1"/>
</dbReference>
<dbReference type="GO" id="GO:0033897">
    <property type="term" value="F:ribonuclease T2 activity"/>
    <property type="evidence" value="ECO:0007669"/>
    <property type="project" value="InterPro"/>
</dbReference>
<evidence type="ECO:0000256" key="1">
    <source>
        <dbReference type="ARBA" id="ARBA00007469"/>
    </source>
</evidence>
<dbReference type="InterPro" id="IPR033130">
    <property type="entry name" value="RNase_T2_His_AS_2"/>
</dbReference>
<proteinExistence type="inferred from homology"/>
<dbReference type="PANTHER" id="PTHR11240:SF22">
    <property type="entry name" value="RIBONUCLEASE T2"/>
    <property type="match status" value="1"/>
</dbReference>
<accession>A0A1J5T112</accession>
<dbReference type="AlphaFoldDB" id="A0A1J5T112"/>
<dbReference type="Gene3D" id="3.90.730.10">
    <property type="entry name" value="Ribonuclease T2-like"/>
    <property type="match status" value="1"/>
</dbReference>
<dbReference type="PROSITE" id="PS00531">
    <property type="entry name" value="RNASE_T2_2"/>
    <property type="match status" value="1"/>
</dbReference>
<organism evidence="2">
    <name type="scientific">mine drainage metagenome</name>
    <dbReference type="NCBI Taxonomy" id="410659"/>
    <lineage>
        <taxon>unclassified sequences</taxon>
        <taxon>metagenomes</taxon>
        <taxon>ecological metagenomes</taxon>
    </lineage>
</organism>
<comment type="similarity">
    <text evidence="1">Belongs to the RNase T2 family.</text>
</comment>
<sequence length="228" mass="24576">MPHPRFLSALLLCLALCGALPARAEAPRAFDGTDRFPVLTGSLLALTWMPEFCGEHSANPTLAARCAHLTQGFALHGLWPQSADPRPPAYCHAATPVPAPLMQSLRPAGLGPWLIQHEWDRHGTCSGLAMGDYFSRLAAWSARLRIPAALRQPHAPLSVPAAEVKRWFAAENPGLSPAMMALACVGGKEEVRGLLLCLDADGIHPRPCAATLRGRCESDTVRFRPLDN</sequence>
<dbReference type="Pfam" id="PF00445">
    <property type="entry name" value="Ribonuclease_T2"/>
    <property type="match status" value="1"/>
</dbReference>
<dbReference type="PANTHER" id="PTHR11240">
    <property type="entry name" value="RIBONUCLEASE T2"/>
    <property type="match status" value="1"/>
</dbReference>
<gene>
    <name evidence="2" type="ORF">GALL_78660</name>
</gene>
<dbReference type="PROSITE" id="PS00530">
    <property type="entry name" value="RNASE_T2_1"/>
    <property type="match status" value="1"/>
</dbReference>
<reference evidence="2" key="1">
    <citation type="submission" date="2016-10" db="EMBL/GenBank/DDBJ databases">
        <title>Sequence of Gallionella enrichment culture.</title>
        <authorList>
            <person name="Poehlein A."/>
            <person name="Muehling M."/>
            <person name="Daniel R."/>
        </authorList>
    </citation>
    <scope>NUCLEOTIDE SEQUENCE</scope>
</reference>
<evidence type="ECO:0000313" key="2">
    <source>
        <dbReference type="EMBL" id="OIR09944.1"/>
    </source>
</evidence>
<dbReference type="InterPro" id="IPR001568">
    <property type="entry name" value="RNase_T2-like"/>
</dbReference>
<protein>
    <submittedName>
        <fullName evidence="2">Ribonuclease T2 family protein</fullName>
    </submittedName>
</protein>
<dbReference type="GO" id="GO:0003723">
    <property type="term" value="F:RNA binding"/>
    <property type="evidence" value="ECO:0007669"/>
    <property type="project" value="InterPro"/>
</dbReference>
<dbReference type="EMBL" id="MLJW01000024">
    <property type="protein sequence ID" value="OIR09944.1"/>
    <property type="molecule type" value="Genomic_DNA"/>
</dbReference>
<dbReference type="SUPFAM" id="SSF55895">
    <property type="entry name" value="Ribonuclease Rh-like"/>
    <property type="match status" value="1"/>
</dbReference>
<dbReference type="GO" id="GO:0006401">
    <property type="term" value="P:RNA catabolic process"/>
    <property type="evidence" value="ECO:0007669"/>
    <property type="project" value="UniProtKB-ARBA"/>
</dbReference>
<dbReference type="InterPro" id="IPR036430">
    <property type="entry name" value="RNase_T2-like_sf"/>
</dbReference>
<comment type="caution">
    <text evidence="2">The sequence shown here is derived from an EMBL/GenBank/DDBJ whole genome shotgun (WGS) entry which is preliminary data.</text>
</comment>